<dbReference type="AlphaFoldDB" id="A0A1H3SJP8"/>
<dbReference type="Pfam" id="PF01381">
    <property type="entry name" value="HTH_3"/>
    <property type="match status" value="1"/>
</dbReference>
<dbReference type="PROSITE" id="PS50943">
    <property type="entry name" value="HTH_CROC1"/>
    <property type="match status" value="1"/>
</dbReference>
<gene>
    <name evidence="3" type="ORF">SAMN05421547_1212</name>
</gene>
<feature type="compositionally biased region" description="Basic and acidic residues" evidence="1">
    <location>
        <begin position="132"/>
        <end position="141"/>
    </location>
</feature>
<organism evidence="3 4">
    <name type="scientific">Delftia lacustris</name>
    <dbReference type="NCBI Taxonomy" id="558537"/>
    <lineage>
        <taxon>Bacteria</taxon>
        <taxon>Pseudomonadati</taxon>
        <taxon>Pseudomonadota</taxon>
        <taxon>Betaproteobacteria</taxon>
        <taxon>Burkholderiales</taxon>
        <taxon>Comamonadaceae</taxon>
        <taxon>Delftia</taxon>
    </lineage>
</organism>
<dbReference type="EMBL" id="FNPE01000021">
    <property type="protein sequence ID" value="SDZ38154.1"/>
    <property type="molecule type" value="Genomic_DNA"/>
</dbReference>
<dbReference type="CDD" id="cd00093">
    <property type="entry name" value="HTH_XRE"/>
    <property type="match status" value="1"/>
</dbReference>
<feature type="region of interest" description="Disordered" evidence="1">
    <location>
        <begin position="102"/>
        <end position="141"/>
    </location>
</feature>
<dbReference type="SUPFAM" id="SSF47413">
    <property type="entry name" value="lambda repressor-like DNA-binding domains"/>
    <property type="match status" value="1"/>
</dbReference>
<dbReference type="GO" id="GO:0003677">
    <property type="term" value="F:DNA binding"/>
    <property type="evidence" value="ECO:0007669"/>
    <property type="project" value="InterPro"/>
</dbReference>
<accession>A0A1H3SJP8</accession>
<evidence type="ECO:0000313" key="4">
    <source>
        <dbReference type="Proteomes" id="UP000183417"/>
    </source>
</evidence>
<evidence type="ECO:0000259" key="2">
    <source>
        <dbReference type="PROSITE" id="PS50943"/>
    </source>
</evidence>
<feature type="domain" description="HTH cro/C1-type" evidence="2">
    <location>
        <begin position="15"/>
        <end position="67"/>
    </location>
</feature>
<dbReference type="InterPro" id="IPR001387">
    <property type="entry name" value="Cro/C1-type_HTH"/>
</dbReference>
<proteinExistence type="predicted"/>
<evidence type="ECO:0000256" key="1">
    <source>
        <dbReference type="SAM" id="MobiDB-lite"/>
    </source>
</evidence>
<dbReference type="Proteomes" id="UP000183417">
    <property type="component" value="Unassembled WGS sequence"/>
</dbReference>
<sequence length="141" mass="15194">MDHLLQLPDQLALHLKSLRKAAGVSQAQLAQRLGVSQSRVAAIERDPAAISVRQLMEILQLLDADLLMRPRADAVASPASAPMPVPVPVPAPVPAALRVAEPAPQPYAGDNVPRKPADRPVAFKPQALPPHWQDRKPKGSW</sequence>
<protein>
    <submittedName>
        <fullName evidence="3">HTH-type transcriptional regulator / antitoxin HipB</fullName>
    </submittedName>
</protein>
<reference evidence="3 4" key="1">
    <citation type="submission" date="2016-10" db="EMBL/GenBank/DDBJ databases">
        <authorList>
            <person name="de Groot N.N."/>
        </authorList>
    </citation>
    <scope>NUCLEOTIDE SEQUENCE [LARGE SCALE GENOMIC DNA]</scope>
    <source>
        <strain evidence="3 4">LMG 24775</strain>
    </source>
</reference>
<evidence type="ECO:0000313" key="3">
    <source>
        <dbReference type="EMBL" id="SDZ38154.1"/>
    </source>
</evidence>
<name>A0A1H3SJP8_9BURK</name>
<dbReference type="Gene3D" id="1.10.260.40">
    <property type="entry name" value="lambda repressor-like DNA-binding domains"/>
    <property type="match status" value="1"/>
</dbReference>
<dbReference type="SMART" id="SM00530">
    <property type="entry name" value="HTH_XRE"/>
    <property type="match status" value="1"/>
</dbReference>
<dbReference type="InterPro" id="IPR010982">
    <property type="entry name" value="Lambda_DNA-bd_dom_sf"/>
</dbReference>
<dbReference type="GeneID" id="94693774"/>
<dbReference type="RefSeq" id="WP_074923264.1">
    <property type="nucleotide sequence ID" value="NZ_CP141274.1"/>
</dbReference>